<accession>A0AA88Y5L5</accession>
<evidence type="ECO:0000313" key="2">
    <source>
        <dbReference type="Proteomes" id="UP001186944"/>
    </source>
</evidence>
<evidence type="ECO:0008006" key="3">
    <source>
        <dbReference type="Google" id="ProtNLM"/>
    </source>
</evidence>
<keyword evidence="2" id="KW-1185">Reference proteome</keyword>
<dbReference type="Proteomes" id="UP001186944">
    <property type="component" value="Unassembled WGS sequence"/>
</dbReference>
<dbReference type="InterPro" id="IPR012337">
    <property type="entry name" value="RNaseH-like_sf"/>
</dbReference>
<name>A0AA88Y5L5_PINIB</name>
<dbReference type="PANTHER" id="PTHR46880">
    <property type="entry name" value="RAS-ASSOCIATING DOMAIN-CONTAINING PROTEIN"/>
    <property type="match status" value="1"/>
</dbReference>
<organism evidence="1 2">
    <name type="scientific">Pinctada imbricata</name>
    <name type="common">Atlantic pearl-oyster</name>
    <name type="synonym">Pinctada martensii</name>
    <dbReference type="NCBI Taxonomy" id="66713"/>
    <lineage>
        <taxon>Eukaryota</taxon>
        <taxon>Metazoa</taxon>
        <taxon>Spiralia</taxon>
        <taxon>Lophotrochozoa</taxon>
        <taxon>Mollusca</taxon>
        <taxon>Bivalvia</taxon>
        <taxon>Autobranchia</taxon>
        <taxon>Pteriomorphia</taxon>
        <taxon>Pterioida</taxon>
        <taxon>Pterioidea</taxon>
        <taxon>Pteriidae</taxon>
        <taxon>Pinctada</taxon>
    </lineage>
</organism>
<dbReference type="SUPFAM" id="SSF53098">
    <property type="entry name" value="Ribonuclease H-like"/>
    <property type="match status" value="1"/>
</dbReference>
<sequence length="188" mass="20958">MALQKDDLRFEDLRADSTDAPTLVCANFDGASVMLGKKSGVIAHILNRVPEVIPIHCVAHKLELAILDSVKNIPFLKKYDSTLRGLFIMYRASPKRLRELRSVAESLETSVISFTDLKKTRWVSSKCRAVKALENNMSAVVTHLEAMSAKGDPPEARGYLDILTSLDFLRTMHIMLDFIPLVTSVSQV</sequence>
<evidence type="ECO:0000313" key="1">
    <source>
        <dbReference type="EMBL" id="KAK3095892.1"/>
    </source>
</evidence>
<protein>
    <recommendedName>
        <fullName evidence="3">Zinc finger protein 862-like</fullName>
    </recommendedName>
</protein>
<proteinExistence type="predicted"/>
<reference evidence="1" key="1">
    <citation type="submission" date="2019-08" db="EMBL/GenBank/DDBJ databases">
        <title>The improved chromosome-level genome for the pearl oyster Pinctada fucata martensii using PacBio sequencing and Hi-C.</title>
        <authorList>
            <person name="Zheng Z."/>
        </authorList>
    </citation>
    <scope>NUCLEOTIDE SEQUENCE</scope>
    <source>
        <strain evidence="1">ZZ-2019</strain>
        <tissue evidence="1">Adductor muscle</tissue>
    </source>
</reference>
<gene>
    <name evidence="1" type="ORF">FSP39_020416</name>
</gene>
<dbReference type="EMBL" id="VSWD01000008">
    <property type="protein sequence ID" value="KAK3095892.1"/>
    <property type="molecule type" value="Genomic_DNA"/>
</dbReference>
<dbReference type="PANTHER" id="PTHR46880:SF3">
    <property type="entry name" value="ZINC FINGER PROTEIN 862"/>
    <property type="match status" value="1"/>
</dbReference>
<dbReference type="AlphaFoldDB" id="A0AA88Y5L5"/>
<comment type="caution">
    <text evidence="1">The sequence shown here is derived from an EMBL/GenBank/DDBJ whole genome shotgun (WGS) entry which is preliminary data.</text>
</comment>